<keyword evidence="3" id="KW-0597">Phosphoprotein</keyword>
<feature type="transmembrane region" description="Helical" evidence="9">
    <location>
        <begin position="155"/>
        <end position="173"/>
    </location>
</feature>
<evidence type="ECO:0000256" key="5">
    <source>
        <dbReference type="ARBA" id="ARBA00022741"/>
    </source>
</evidence>
<proteinExistence type="predicted"/>
<sequence length="435" mass="46115">MGLLGIDDTERRNSRAGWPVSHPTGWRRGPTGWLRRAAGLVHRTGERAGAGAARGEPVRRRGAREWAVDIGAFLFAGCFLVLSADAVFIDPGMSRTALLLDQLTGGLACAALFLRRRWPVLLAVALLLAEPFSHFLAGPIMVALFTVAASRPPRVTACVAVLAFGPLPVFLAGAPSSDDPRTASALTYFALLACAIGWGLYVRSRRQLVVSLRERAARAAAEARREAREDIAREMHDVLAHRLSLLSVHAGALEFNPGASADQVGRAAAVIRDSAHQALEDLREIIGVLRAPEEGDRPQPVLADVERLAAESRQAGARITLEMDVPDGTETVPPVPAVVGRTAYRIVQEGLTNARKHGPGPEAPVSVTVRGASGQGLTVEIRNPARPAAPADGTIPGAGQGLIGLKERASLAGGTLEHGWDGTDYRLYATLPWPG</sequence>
<keyword evidence="9" id="KW-0472">Membrane</keyword>
<evidence type="ECO:0000256" key="3">
    <source>
        <dbReference type="ARBA" id="ARBA00022553"/>
    </source>
</evidence>
<feature type="transmembrane region" description="Helical" evidence="9">
    <location>
        <begin position="66"/>
        <end position="89"/>
    </location>
</feature>
<keyword evidence="9" id="KW-1133">Transmembrane helix</keyword>
<evidence type="ECO:0000256" key="1">
    <source>
        <dbReference type="ARBA" id="ARBA00000085"/>
    </source>
</evidence>
<comment type="caution">
    <text evidence="11">The sequence shown here is derived from an EMBL/GenBank/DDBJ whole genome shotgun (WGS) entry which is preliminary data.</text>
</comment>
<evidence type="ECO:0000256" key="4">
    <source>
        <dbReference type="ARBA" id="ARBA00022679"/>
    </source>
</evidence>
<dbReference type="InterPro" id="IPR036890">
    <property type="entry name" value="HATPase_C_sf"/>
</dbReference>
<dbReference type="Pfam" id="PF07730">
    <property type="entry name" value="HisKA_3"/>
    <property type="match status" value="1"/>
</dbReference>
<dbReference type="Proteomes" id="UP001518976">
    <property type="component" value="Unassembled WGS sequence"/>
</dbReference>
<feature type="transmembrane region" description="Helical" evidence="9">
    <location>
        <begin position="120"/>
        <end position="148"/>
    </location>
</feature>
<feature type="transmembrane region" description="Helical" evidence="9">
    <location>
        <begin position="185"/>
        <end position="202"/>
    </location>
</feature>
<gene>
    <name evidence="11" type="ORF">JW592_15535</name>
</gene>
<evidence type="ECO:0000259" key="10">
    <source>
        <dbReference type="Pfam" id="PF07730"/>
    </source>
</evidence>
<dbReference type="EC" id="2.7.13.3" evidence="2"/>
<keyword evidence="5" id="KW-0547">Nucleotide-binding</keyword>
<dbReference type="CDD" id="cd16917">
    <property type="entry name" value="HATPase_UhpB-NarQ-NarX-like"/>
    <property type="match status" value="1"/>
</dbReference>
<keyword evidence="4" id="KW-0808">Transferase</keyword>
<dbReference type="EMBL" id="JAFFZN010000013">
    <property type="protein sequence ID" value="MBO8186865.1"/>
    <property type="molecule type" value="Genomic_DNA"/>
</dbReference>
<reference evidence="11 12" key="1">
    <citation type="submission" date="2021-02" db="EMBL/GenBank/DDBJ databases">
        <title>Streptomyces spirodelae sp. nov., isolated from duckweed.</title>
        <authorList>
            <person name="Saimee Y."/>
            <person name="Duangmal K."/>
        </authorList>
    </citation>
    <scope>NUCLEOTIDE SEQUENCE [LARGE SCALE GENOMIC DNA]</scope>
    <source>
        <strain evidence="11 12">DW4-2</strain>
    </source>
</reference>
<keyword evidence="6 11" id="KW-0418">Kinase</keyword>
<name>A0ABS3WUP5_9ACTN</name>
<evidence type="ECO:0000256" key="8">
    <source>
        <dbReference type="ARBA" id="ARBA00023012"/>
    </source>
</evidence>
<evidence type="ECO:0000313" key="12">
    <source>
        <dbReference type="Proteomes" id="UP001518976"/>
    </source>
</evidence>
<accession>A0ABS3WUP5</accession>
<protein>
    <recommendedName>
        <fullName evidence="2">histidine kinase</fullName>
        <ecNumber evidence="2">2.7.13.3</ecNumber>
    </recommendedName>
</protein>
<evidence type="ECO:0000256" key="9">
    <source>
        <dbReference type="SAM" id="Phobius"/>
    </source>
</evidence>
<evidence type="ECO:0000313" key="11">
    <source>
        <dbReference type="EMBL" id="MBO8186865.1"/>
    </source>
</evidence>
<dbReference type="Gene3D" id="3.30.565.10">
    <property type="entry name" value="Histidine kinase-like ATPase, C-terminal domain"/>
    <property type="match status" value="1"/>
</dbReference>
<feature type="domain" description="Signal transduction histidine kinase subgroup 3 dimerisation and phosphoacceptor" evidence="10">
    <location>
        <begin position="228"/>
        <end position="293"/>
    </location>
</feature>
<organism evidence="11 12">
    <name type="scientific">Streptomyces spirodelae</name>
    <dbReference type="NCBI Taxonomy" id="2812904"/>
    <lineage>
        <taxon>Bacteria</taxon>
        <taxon>Bacillati</taxon>
        <taxon>Actinomycetota</taxon>
        <taxon>Actinomycetes</taxon>
        <taxon>Kitasatosporales</taxon>
        <taxon>Streptomycetaceae</taxon>
        <taxon>Streptomyces</taxon>
    </lineage>
</organism>
<evidence type="ECO:0000256" key="6">
    <source>
        <dbReference type="ARBA" id="ARBA00022777"/>
    </source>
</evidence>
<dbReference type="InterPro" id="IPR050482">
    <property type="entry name" value="Sensor_HK_TwoCompSys"/>
</dbReference>
<dbReference type="PANTHER" id="PTHR24421:SF10">
    <property type="entry name" value="NITRATE_NITRITE SENSOR PROTEIN NARQ"/>
    <property type="match status" value="1"/>
</dbReference>
<evidence type="ECO:0000256" key="7">
    <source>
        <dbReference type="ARBA" id="ARBA00022840"/>
    </source>
</evidence>
<keyword evidence="12" id="KW-1185">Reference proteome</keyword>
<dbReference type="SUPFAM" id="SSF55874">
    <property type="entry name" value="ATPase domain of HSP90 chaperone/DNA topoisomerase II/histidine kinase"/>
    <property type="match status" value="1"/>
</dbReference>
<keyword evidence="8" id="KW-0902">Two-component regulatory system</keyword>
<comment type="catalytic activity">
    <reaction evidence="1">
        <text>ATP + protein L-histidine = ADP + protein N-phospho-L-histidine.</text>
        <dbReference type="EC" id="2.7.13.3"/>
    </reaction>
</comment>
<dbReference type="InterPro" id="IPR011712">
    <property type="entry name" value="Sig_transdc_His_kin_sub3_dim/P"/>
</dbReference>
<dbReference type="RefSeq" id="WP_209265676.1">
    <property type="nucleotide sequence ID" value="NZ_JAFFZN010000013.1"/>
</dbReference>
<dbReference type="PANTHER" id="PTHR24421">
    <property type="entry name" value="NITRATE/NITRITE SENSOR PROTEIN NARX-RELATED"/>
    <property type="match status" value="1"/>
</dbReference>
<keyword evidence="7" id="KW-0067">ATP-binding</keyword>
<keyword evidence="9" id="KW-0812">Transmembrane</keyword>
<dbReference type="Gene3D" id="1.20.5.1930">
    <property type="match status" value="1"/>
</dbReference>
<dbReference type="GO" id="GO:0016301">
    <property type="term" value="F:kinase activity"/>
    <property type="evidence" value="ECO:0007669"/>
    <property type="project" value="UniProtKB-KW"/>
</dbReference>
<evidence type="ECO:0000256" key="2">
    <source>
        <dbReference type="ARBA" id="ARBA00012438"/>
    </source>
</evidence>